<organism evidence="4 5">
    <name type="scientific">Diaphorobacter aerolatus</name>
    <dbReference type="NCBI Taxonomy" id="1288495"/>
    <lineage>
        <taxon>Bacteria</taxon>
        <taxon>Pseudomonadati</taxon>
        <taxon>Pseudomonadota</taxon>
        <taxon>Betaproteobacteria</taxon>
        <taxon>Burkholderiales</taxon>
        <taxon>Comamonadaceae</taxon>
        <taxon>Diaphorobacter</taxon>
    </lineage>
</organism>
<dbReference type="PANTHER" id="PTHR30204:SF92">
    <property type="entry name" value="HTH-TYPE TRANSCRIPTIONAL REGULATOR ZNTR"/>
    <property type="match status" value="1"/>
</dbReference>
<dbReference type="PROSITE" id="PS50937">
    <property type="entry name" value="HTH_MERR_2"/>
    <property type="match status" value="1"/>
</dbReference>
<feature type="domain" description="HTH merR-type" evidence="3">
    <location>
        <begin position="7"/>
        <end position="76"/>
    </location>
</feature>
<dbReference type="GO" id="GO:0003677">
    <property type="term" value="F:DNA binding"/>
    <property type="evidence" value="ECO:0007669"/>
    <property type="project" value="UniProtKB-KW"/>
</dbReference>
<proteinExistence type="predicted"/>
<accession>A0A7H0GJK2</accession>
<dbReference type="Proteomes" id="UP000516028">
    <property type="component" value="Chromosome"/>
</dbReference>
<dbReference type="RefSeq" id="WP_187724065.1">
    <property type="nucleotide sequence ID" value="NZ_CP060783.1"/>
</dbReference>
<dbReference type="PANTHER" id="PTHR30204">
    <property type="entry name" value="REDOX-CYCLING DRUG-SENSING TRANSCRIPTIONAL ACTIVATOR SOXR"/>
    <property type="match status" value="1"/>
</dbReference>
<dbReference type="GO" id="GO:0003700">
    <property type="term" value="F:DNA-binding transcription factor activity"/>
    <property type="evidence" value="ECO:0007669"/>
    <property type="project" value="InterPro"/>
</dbReference>
<dbReference type="SUPFAM" id="SSF46955">
    <property type="entry name" value="Putative DNA-binding domain"/>
    <property type="match status" value="1"/>
</dbReference>
<evidence type="ECO:0000313" key="4">
    <source>
        <dbReference type="EMBL" id="QNP48468.1"/>
    </source>
</evidence>
<evidence type="ECO:0000256" key="1">
    <source>
        <dbReference type="ARBA" id="ARBA00023125"/>
    </source>
</evidence>
<protein>
    <submittedName>
        <fullName evidence="4">MerR family transcriptional regulator</fullName>
    </submittedName>
</protein>
<keyword evidence="5" id="KW-1185">Reference proteome</keyword>
<dbReference type="Gene3D" id="1.10.1660.10">
    <property type="match status" value="1"/>
</dbReference>
<reference evidence="4 5" key="1">
    <citation type="submission" date="2020-08" db="EMBL/GenBank/DDBJ databases">
        <title>Genome sequence of Diaphorobacter aerolatus KACC 16536T.</title>
        <authorList>
            <person name="Hyun D.-W."/>
            <person name="Bae J.-W."/>
        </authorList>
    </citation>
    <scope>NUCLEOTIDE SEQUENCE [LARGE SCALE GENOMIC DNA]</scope>
    <source>
        <strain evidence="4 5">KACC 16536</strain>
    </source>
</reference>
<gene>
    <name evidence="4" type="ORF">H9K75_21480</name>
</gene>
<dbReference type="KEGG" id="daer:H9K75_21480"/>
<evidence type="ECO:0000259" key="3">
    <source>
        <dbReference type="PROSITE" id="PS50937"/>
    </source>
</evidence>
<evidence type="ECO:0000256" key="2">
    <source>
        <dbReference type="SAM" id="MobiDB-lite"/>
    </source>
</evidence>
<dbReference type="InterPro" id="IPR009061">
    <property type="entry name" value="DNA-bd_dom_put_sf"/>
</dbReference>
<name>A0A7H0GJK2_9BURK</name>
<dbReference type="InterPro" id="IPR000551">
    <property type="entry name" value="MerR-type_HTH_dom"/>
</dbReference>
<dbReference type="SMART" id="SM00422">
    <property type="entry name" value="HTH_MERR"/>
    <property type="match status" value="1"/>
</dbReference>
<dbReference type="InterPro" id="IPR047057">
    <property type="entry name" value="MerR_fam"/>
</dbReference>
<keyword evidence="1" id="KW-0238">DNA-binding</keyword>
<dbReference type="EMBL" id="CP060783">
    <property type="protein sequence ID" value="QNP48468.1"/>
    <property type="molecule type" value="Genomic_DNA"/>
</dbReference>
<dbReference type="PRINTS" id="PR00040">
    <property type="entry name" value="HTHMERR"/>
</dbReference>
<sequence>MSLQSPQYRIGDAARLSGIPAASIRYYEKEGLLPEQARAGNQYRLYTDDEIHRLRFVRLCRAMDMSLGEVRTLLALDHRAAQGDAHAACVTLDEHLEHVRTRLAELQTLEQELLSLRGRCDGTGGHCHVIEALHERADAEPVPPRSPHTSAMSDVESRGCPAMIKA</sequence>
<feature type="region of interest" description="Disordered" evidence="2">
    <location>
        <begin position="137"/>
        <end position="166"/>
    </location>
</feature>
<dbReference type="AlphaFoldDB" id="A0A7H0GJK2"/>
<dbReference type="Pfam" id="PF13411">
    <property type="entry name" value="MerR_1"/>
    <property type="match status" value="1"/>
</dbReference>
<evidence type="ECO:0000313" key="5">
    <source>
        <dbReference type="Proteomes" id="UP000516028"/>
    </source>
</evidence>